<evidence type="ECO:0000256" key="4">
    <source>
        <dbReference type="PIRSR" id="PIRSR603782-2"/>
    </source>
</evidence>
<feature type="binding site" evidence="3">
    <location>
        <position position="69"/>
    </location>
    <ligand>
        <name>Cu cation</name>
        <dbReference type="ChEBI" id="CHEBI:23378"/>
    </ligand>
</feature>
<keyword evidence="4" id="KW-1015">Disulfide bond</keyword>
<feature type="binding site" evidence="3">
    <location>
        <position position="155"/>
    </location>
    <ligand>
        <name>Cu cation</name>
        <dbReference type="ChEBI" id="CHEBI:23378"/>
    </ligand>
</feature>
<keyword evidence="8" id="KW-1185">Reference proteome</keyword>
<dbReference type="Gene3D" id="3.40.30.10">
    <property type="entry name" value="Glutaredoxin"/>
    <property type="match status" value="1"/>
</dbReference>
<organism evidence="7 8">
    <name type="scientific">Guptibacillus hwajinpoensis</name>
    <dbReference type="NCBI Taxonomy" id="208199"/>
    <lineage>
        <taxon>Bacteria</taxon>
        <taxon>Bacillati</taxon>
        <taxon>Bacillota</taxon>
        <taxon>Bacilli</taxon>
        <taxon>Bacillales</taxon>
        <taxon>Guptibacillaceae</taxon>
        <taxon>Guptibacillus</taxon>
    </lineage>
</organism>
<reference evidence="7" key="1">
    <citation type="submission" date="2015-06" db="EMBL/GenBank/DDBJ databases">
        <authorList>
            <person name="Liu B."/>
            <person name="Wang J."/>
            <person name="Zhu Y."/>
            <person name="Liu G."/>
            <person name="Chen Q."/>
            <person name="Zheng C."/>
            <person name="Che J."/>
            <person name="Ge C."/>
            <person name="Shi H."/>
            <person name="Pan Z."/>
            <person name="Liu X."/>
        </authorList>
    </citation>
    <scope>NUCLEOTIDE SEQUENCE [LARGE SCALE GENOMIC DNA]</scope>
    <source>
        <strain evidence="7">DSM 16346</strain>
    </source>
</reference>
<feature type="signal peptide" evidence="5">
    <location>
        <begin position="1"/>
        <end position="19"/>
    </location>
</feature>
<comment type="similarity">
    <text evidence="1">Belongs to the SCO1/2 family.</text>
</comment>
<dbReference type="GO" id="GO:0046872">
    <property type="term" value="F:metal ion binding"/>
    <property type="evidence" value="ECO:0007669"/>
    <property type="project" value="UniProtKB-KW"/>
</dbReference>
<accession>A0A0J6CSI7</accession>
<dbReference type="EMBL" id="LELK01000009">
    <property type="protein sequence ID" value="KMM36133.1"/>
    <property type="molecule type" value="Genomic_DNA"/>
</dbReference>
<dbReference type="InterPro" id="IPR003782">
    <property type="entry name" value="SCO1/SenC"/>
</dbReference>
<dbReference type="STRING" id="157733.AB986_18550"/>
<feature type="domain" description="Thioredoxin" evidence="6">
    <location>
        <begin position="27"/>
        <end position="191"/>
    </location>
</feature>
<evidence type="ECO:0000256" key="3">
    <source>
        <dbReference type="PIRSR" id="PIRSR603782-1"/>
    </source>
</evidence>
<keyword evidence="5" id="KW-0732">Signal</keyword>
<feature type="binding site" evidence="3">
    <location>
        <position position="65"/>
    </location>
    <ligand>
        <name>Cu cation</name>
        <dbReference type="ChEBI" id="CHEBI:23378"/>
    </ligand>
</feature>
<dbReference type="PATRIC" id="fig|157733.3.peg.1659"/>
<dbReference type="PROSITE" id="PS51352">
    <property type="entry name" value="THIOREDOXIN_2"/>
    <property type="match status" value="1"/>
</dbReference>
<feature type="chain" id="PRO_5038499502" description="Thioredoxin domain-containing protein" evidence="5">
    <location>
        <begin position="20"/>
        <end position="191"/>
    </location>
</feature>
<evidence type="ECO:0000313" key="8">
    <source>
        <dbReference type="Proteomes" id="UP000035996"/>
    </source>
</evidence>
<comment type="caution">
    <text evidence="7">The sequence shown here is derived from an EMBL/GenBank/DDBJ whole genome shotgun (WGS) entry which is preliminary data.</text>
</comment>
<dbReference type="SUPFAM" id="SSF52833">
    <property type="entry name" value="Thioredoxin-like"/>
    <property type="match status" value="1"/>
</dbReference>
<dbReference type="PROSITE" id="PS51257">
    <property type="entry name" value="PROKAR_LIPOPROTEIN"/>
    <property type="match status" value="1"/>
</dbReference>
<dbReference type="Proteomes" id="UP000035996">
    <property type="component" value="Unassembled WGS sequence"/>
</dbReference>
<dbReference type="InterPro" id="IPR036249">
    <property type="entry name" value="Thioredoxin-like_sf"/>
</dbReference>
<dbReference type="InterPro" id="IPR013766">
    <property type="entry name" value="Thioredoxin_domain"/>
</dbReference>
<evidence type="ECO:0000313" key="7">
    <source>
        <dbReference type="EMBL" id="KMM36133.1"/>
    </source>
</evidence>
<dbReference type="OrthoDB" id="9811998at2"/>
<gene>
    <name evidence="7" type="ORF">AB986_18550</name>
</gene>
<sequence length="191" mass="21472">MKKRLLLLTGLLSVLVIIAACGKDVPDDLDWQVEDFTYTDHTGSEFGMSDLEGDVWVADFIFTNCETVCPPMTANMSQLQDKLKNEDVNVEFVSFSVDPERDTPEELVTFSEKFNADLSNWHFLTGYSGDEIQEFADNSFQTLALPDPNSDQFTHGTSFYLVNKDGVVVKKYSGDTNVPYEEIVNDVKALQ</sequence>
<protein>
    <recommendedName>
        <fullName evidence="6">Thioredoxin domain-containing protein</fullName>
    </recommendedName>
</protein>
<dbReference type="PANTHER" id="PTHR12151">
    <property type="entry name" value="ELECTRON TRANSPORT PROTIN SCO1/SENC FAMILY MEMBER"/>
    <property type="match status" value="1"/>
</dbReference>
<evidence type="ECO:0000259" key="6">
    <source>
        <dbReference type="PROSITE" id="PS51352"/>
    </source>
</evidence>
<name>A0A0J6CSI7_9BACL</name>
<keyword evidence="2 3" id="KW-0186">Copper</keyword>
<keyword evidence="3" id="KW-0479">Metal-binding</keyword>
<feature type="disulfide bond" description="Redox-active" evidence="4">
    <location>
        <begin position="65"/>
        <end position="69"/>
    </location>
</feature>
<evidence type="ECO:0000256" key="5">
    <source>
        <dbReference type="SAM" id="SignalP"/>
    </source>
</evidence>
<dbReference type="Pfam" id="PF02630">
    <property type="entry name" value="SCO1-SenC"/>
    <property type="match status" value="1"/>
</dbReference>
<dbReference type="AlphaFoldDB" id="A0A0J6CSI7"/>
<evidence type="ECO:0000256" key="2">
    <source>
        <dbReference type="ARBA" id="ARBA00023008"/>
    </source>
</evidence>
<proteinExistence type="inferred from homology"/>
<dbReference type="RefSeq" id="WP_048313110.1">
    <property type="nucleotide sequence ID" value="NZ_CP119526.1"/>
</dbReference>
<dbReference type="PANTHER" id="PTHR12151:SF25">
    <property type="entry name" value="LINALOOL DEHYDRATASE_ISOMERASE DOMAIN-CONTAINING PROTEIN"/>
    <property type="match status" value="1"/>
</dbReference>
<evidence type="ECO:0000256" key="1">
    <source>
        <dbReference type="ARBA" id="ARBA00010996"/>
    </source>
</evidence>
<dbReference type="CDD" id="cd02968">
    <property type="entry name" value="SCO"/>
    <property type="match status" value="1"/>
</dbReference>